<dbReference type="OrthoDB" id="9810880at2"/>
<evidence type="ECO:0000256" key="4">
    <source>
        <dbReference type="ARBA" id="ARBA00022741"/>
    </source>
</evidence>
<evidence type="ECO:0000259" key="7">
    <source>
        <dbReference type="Pfam" id="PF08543"/>
    </source>
</evidence>
<dbReference type="STRING" id="1348657.M622_11825"/>
<dbReference type="AlphaFoldDB" id="T0B1F4"/>
<evidence type="ECO:0000313" key="9">
    <source>
        <dbReference type="Proteomes" id="UP000015455"/>
    </source>
</evidence>
<dbReference type="EC" id="2.7.1.49" evidence="2"/>
<dbReference type="PANTHER" id="PTHR20858:SF17">
    <property type="entry name" value="HYDROXYMETHYLPYRIMIDINE_PHOSPHOMETHYLPYRIMIDINE KINASE THI20-RELATED"/>
    <property type="match status" value="1"/>
</dbReference>
<gene>
    <name evidence="8" type="ORF">M622_11825</name>
</gene>
<dbReference type="FunFam" id="3.40.1190.20:FF:000003">
    <property type="entry name" value="Phosphomethylpyrimidine kinase ThiD"/>
    <property type="match status" value="1"/>
</dbReference>
<protein>
    <recommendedName>
        <fullName evidence="2">hydroxymethylpyrimidine kinase</fullName>
        <ecNumber evidence="2">2.7.1.49</ecNumber>
    </recommendedName>
</protein>
<dbReference type="Pfam" id="PF08543">
    <property type="entry name" value="Phos_pyr_kin"/>
    <property type="match status" value="1"/>
</dbReference>
<accession>T0B1F4</accession>
<dbReference type="PANTHER" id="PTHR20858">
    <property type="entry name" value="PHOSPHOMETHYLPYRIMIDINE KINASE"/>
    <property type="match status" value="1"/>
</dbReference>
<evidence type="ECO:0000256" key="6">
    <source>
        <dbReference type="ARBA" id="ARBA00022840"/>
    </source>
</evidence>
<dbReference type="PATRIC" id="fig|1348657.5.peg.906"/>
<dbReference type="Proteomes" id="UP000015455">
    <property type="component" value="Unassembled WGS sequence"/>
</dbReference>
<reference evidence="8 9" key="1">
    <citation type="submission" date="2013-06" db="EMBL/GenBank/DDBJ databases">
        <title>Draft genome sequence of Thauera terpenica.</title>
        <authorList>
            <person name="Liu B."/>
            <person name="Frostegard A.H."/>
            <person name="Shapleigh J.P."/>
        </authorList>
    </citation>
    <scope>NUCLEOTIDE SEQUENCE [LARGE SCALE GENOMIC DNA]</scope>
    <source>
        <strain evidence="8 9">58Eu</strain>
    </source>
</reference>
<dbReference type="UniPathway" id="UPA00060">
    <property type="reaction ID" value="UER00138"/>
</dbReference>
<keyword evidence="3" id="KW-0808">Transferase</keyword>
<comment type="pathway">
    <text evidence="1">Cofactor biosynthesis; thiamine diphosphate biosynthesis.</text>
</comment>
<dbReference type="InterPro" id="IPR029056">
    <property type="entry name" value="Ribokinase-like"/>
</dbReference>
<feature type="domain" description="Pyridoxamine kinase/Phosphomethylpyrimidine kinase" evidence="7">
    <location>
        <begin position="27"/>
        <end position="282"/>
    </location>
</feature>
<dbReference type="GO" id="GO:0008902">
    <property type="term" value="F:hydroxymethylpyrimidine kinase activity"/>
    <property type="evidence" value="ECO:0007669"/>
    <property type="project" value="UniProtKB-EC"/>
</dbReference>
<sequence length="295" mass="31182">MSSSASSAAVTGSPSRIPNVLTIAGIDPSGGAGVLADLKTFSALGAYGCGVIAALTAQNTHAVTAVHVPPTDFLRLQIDTLFADVQLHATKIGMLGSAEVTATVADRLAHWKAVKVVLDPVMVAKSGDSLLAKSAISMMREALFPQAFMITPNLPEAGVLLGQRAPESVKDMYRAAERLRELLPLSSERWVLLKGGHLPGNELMDLLFDGERMIELPAARIETRNTHGTGCTLSSAVAALLPQTAADFRPVETAVRQARQWLLGAIAHSGELAVGSGHGPVHHFHALWRKSPTRD</sequence>
<dbReference type="GO" id="GO:0008972">
    <property type="term" value="F:phosphomethylpyrimidine kinase activity"/>
    <property type="evidence" value="ECO:0007669"/>
    <property type="project" value="InterPro"/>
</dbReference>
<comment type="caution">
    <text evidence="8">The sequence shown here is derived from an EMBL/GenBank/DDBJ whole genome shotgun (WGS) entry which is preliminary data.</text>
</comment>
<evidence type="ECO:0000256" key="2">
    <source>
        <dbReference type="ARBA" id="ARBA00012135"/>
    </source>
</evidence>
<dbReference type="EMBL" id="ATJV01000043">
    <property type="protein sequence ID" value="EPZ16593.1"/>
    <property type="molecule type" value="Genomic_DNA"/>
</dbReference>
<organism evidence="8 9">
    <name type="scientific">Thauera terpenica 58Eu</name>
    <dbReference type="NCBI Taxonomy" id="1348657"/>
    <lineage>
        <taxon>Bacteria</taxon>
        <taxon>Pseudomonadati</taxon>
        <taxon>Pseudomonadota</taxon>
        <taxon>Betaproteobacteria</taxon>
        <taxon>Rhodocyclales</taxon>
        <taxon>Zoogloeaceae</taxon>
        <taxon>Thauera</taxon>
    </lineage>
</organism>
<dbReference type="GO" id="GO:0005524">
    <property type="term" value="F:ATP binding"/>
    <property type="evidence" value="ECO:0007669"/>
    <property type="project" value="UniProtKB-KW"/>
</dbReference>
<proteinExistence type="predicted"/>
<dbReference type="Gene3D" id="3.40.1190.20">
    <property type="match status" value="1"/>
</dbReference>
<dbReference type="CDD" id="cd01169">
    <property type="entry name" value="HMPP_kinase"/>
    <property type="match status" value="1"/>
</dbReference>
<keyword evidence="6" id="KW-0067">ATP-binding</keyword>
<dbReference type="RefSeq" id="WP_021248349.1">
    <property type="nucleotide sequence ID" value="NZ_ATJV01000043.1"/>
</dbReference>
<dbReference type="InterPro" id="IPR004399">
    <property type="entry name" value="HMP/HMP-P_kinase_dom"/>
</dbReference>
<dbReference type="GO" id="GO:0009229">
    <property type="term" value="P:thiamine diphosphate biosynthetic process"/>
    <property type="evidence" value="ECO:0007669"/>
    <property type="project" value="UniProtKB-UniPathway"/>
</dbReference>
<dbReference type="NCBIfam" id="TIGR00097">
    <property type="entry name" value="HMP-P_kinase"/>
    <property type="match status" value="1"/>
</dbReference>
<evidence type="ECO:0000313" key="8">
    <source>
        <dbReference type="EMBL" id="EPZ16593.1"/>
    </source>
</evidence>
<evidence type="ECO:0000256" key="3">
    <source>
        <dbReference type="ARBA" id="ARBA00022679"/>
    </source>
</evidence>
<name>T0B1F4_9RHOO</name>
<keyword evidence="4" id="KW-0547">Nucleotide-binding</keyword>
<dbReference type="GO" id="GO:0009228">
    <property type="term" value="P:thiamine biosynthetic process"/>
    <property type="evidence" value="ECO:0007669"/>
    <property type="project" value="InterPro"/>
</dbReference>
<evidence type="ECO:0000256" key="1">
    <source>
        <dbReference type="ARBA" id="ARBA00004948"/>
    </source>
</evidence>
<dbReference type="InterPro" id="IPR013749">
    <property type="entry name" value="PM/HMP-P_kinase-1"/>
</dbReference>
<dbReference type="GO" id="GO:0005829">
    <property type="term" value="C:cytosol"/>
    <property type="evidence" value="ECO:0007669"/>
    <property type="project" value="TreeGrafter"/>
</dbReference>
<dbReference type="SUPFAM" id="SSF53613">
    <property type="entry name" value="Ribokinase-like"/>
    <property type="match status" value="1"/>
</dbReference>
<dbReference type="eggNOG" id="COG0351">
    <property type="taxonomic scope" value="Bacteria"/>
</dbReference>
<keyword evidence="5 8" id="KW-0418">Kinase</keyword>
<evidence type="ECO:0000256" key="5">
    <source>
        <dbReference type="ARBA" id="ARBA00022777"/>
    </source>
</evidence>
<keyword evidence="9" id="KW-1185">Reference proteome</keyword>